<evidence type="ECO:0000256" key="2">
    <source>
        <dbReference type="ARBA" id="ARBA00011649"/>
    </source>
</evidence>
<dbReference type="EMBL" id="KQ981871">
    <property type="protein sequence ID" value="KYN34034.1"/>
    <property type="molecule type" value="Genomic_DNA"/>
</dbReference>
<evidence type="ECO:0000256" key="14">
    <source>
        <dbReference type="ARBA" id="ARBA00023136"/>
    </source>
</evidence>
<evidence type="ECO:0000313" key="17">
    <source>
        <dbReference type="EMBL" id="KYN34034.1"/>
    </source>
</evidence>
<keyword evidence="5" id="KW-0349">Heme</keyword>
<evidence type="ECO:0000256" key="4">
    <source>
        <dbReference type="ARBA" id="ARBA00022448"/>
    </source>
</evidence>
<evidence type="ECO:0000256" key="1">
    <source>
        <dbReference type="ARBA" id="ARBA00004448"/>
    </source>
</evidence>
<evidence type="ECO:0000256" key="15">
    <source>
        <dbReference type="SAM" id="Phobius"/>
    </source>
</evidence>
<reference evidence="17 18" key="1">
    <citation type="submission" date="2016-03" db="EMBL/GenBank/DDBJ databases">
        <title>Trachymyrmex septentrionalis WGS genome.</title>
        <authorList>
            <person name="Nygaard S."/>
            <person name="Hu H."/>
            <person name="Boomsma J."/>
            <person name="Zhang G."/>
        </authorList>
    </citation>
    <scope>NUCLEOTIDE SEQUENCE [LARGE SCALE GENOMIC DNA]</scope>
    <source>
        <strain evidence="17">Tsep2-gDNA-1</strain>
        <tissue evidence="17">Whole body</tissue>
    </source>
</reference>
<evidence type="ECO:0000256" key="10">
    <source>
        <dbReference type="ARBA" id="ARBA00022982"/>
    </source>
</evidence>
<evidence type="ECO:0000256" key="6">
    <source>
        <dbReference type="ARBA" id="ARBA00022660"/>
    </source>
</evidence>
<feature type="transmembrane region" description="Helical" evidence="15">
    <location>
        <begin position="20"/>
        <end position="41"/>
    </location>
</feature>
<organism evidence="17 18">
    <name type="scientific">Trachymyrmex septentrionalis</name>
    <dbReference type="NCBI Taxonomy" id="34720"/>
    <lineage>
        <taxon>Eukaryota</taxon>
        <taxon>Metazoa</taxon>
        <taxon>Ecdysozoa</taxon>
        <taxon>Arthropoda</taxon>
        <taxon>Hexapoda</taxon>
        <taxon>Insecta</taxon>
        <taxon>Pterygota</taxon>
        <taxon>Neoptera</taxon>
        <taxon>Endopterygota</taxon>
        <taxon>Hymenoptera</taxon>
        <taxon>Apocrita</taxon>
        <taxon>Aculeata</taxon>
        <taxon>Formicoidea</taxon>
        <taxon>Formicidae</taxon>
        <taxon>Myrmicinae</taxon>
        <taxon>Trachymyrmex</taxon>
    </lineage>
</organism>
<dbReference type="STRING" id="34720.A0A151JTP7"/>
<evidence type="ECO:0000256" key="8">
    <source>
        <dbReference type="ARBA" id="ARBA00022723"/>
    </source>
</evidence>
<keyword evidence="11 15" id="KW-1133">Transmembrane helix</keyword>
<dbReference type="GO" id="GO:0009055">
    <property type="term" value="F:electron transfer activity"/>
    <property type="evidence" value="ECO:0007669"/>
    <property type="project" value="InterPro"/>
</dbReference>
<keyword evidence="7 15" id="KW-0812">Transmembrane</keyword>
<dbReference type="Gene3D" id="1.20.810.10">
    <property type="entry name" value="Cytochrome Bc1 Complex, Chain C"/>
    <property type="match status" value="1"/>
</dbReference>
<dbReference type="GO" id="GO:0016491">
    <property type="term" value="F:oxidoreductase activity"/>
    <property type="evidence" value="ECO:0007669"/>
    <property type="project" value="UniProtKB-UniRule"/>
</dbReference>
<comment type="subunit">
    <text evidence="2">The main subunits of complex b-c1 are: cytochrome b, cytochrome c1 and the Rieske protein.</text>
</comment>
<accession>A0A151JTP7</accession>
<dbReference type="InterPro" id="IPR005798">
    <property type="entry name" value="Cyt_b/b6_C"/>
</dbReference>
<name>A0A151JTP7_9HYME</name>
<keyword evidence="10" id="KW-0249">Electron transport</keyword>
<keyword evidence="8" id="KW-0479">Metal-binding</keyword>
<evidence type="ECO:0000256" key="11">
    <source>
        <dbReference type="ARBA" id="ARBA00022989"/>
    </source>
</evidence>
<feature type="domain" description="Cytochrome b/b6 C-terminal region profile" evidence="16">
    <location>
        <begin position="2"/>
        <end position="63"/>
    </location>
</feature>
<dbReference type="InterPro" id="IPR027387">
    <property type="entry name" value="Cytb/b6-like_sf"/>
</dbReference>
<proteinExistence type="predicted"/>
<dbReference type="SUPFAM" id="SSF81648">
    <property type="entry name" value="a domain/subunit of cytochrome bc1 complex (Ubiquinol-cytochrome c reductase)"/>
    <property type="match status" value="1"/>
</dbReference>
<keyword evidence="12" id="KW-0408">Iron</keyword>
<protein>
    <recommendedName>
        <fullName evidence="3">Cytochrome b</fullName>
    </recommendedName>
</protein>
<evidence type="ECO:0000256" key="12">
    <source>
        <dbReference type="ARBA" id="ARBA00023004"/>
    </source>
</evidence>
<dbReference type="PROSITE" id="PS51003">
    <property type="entry name" value="CYTB_CTER"/>
    <property type="match status" value="1"/>
</dbReference>
<keyword evidence="13" id="KW-0496">Mitochondrion</keyword>
<dbReference type="InterPro" id="IPR036150">
    <property type="entry name" value="Cyt_b/b6_C_sf"/>
</dbReference>
<dbReference type="GO" id="GO:0046872">
    <property type="term" value="F:metal ion binding"/>
    <property type="evidence" value="ECO:0007669"/>
    <property type="project" value="UniProtKB-KW"/>
</dbReference>
<keyword evidence="6" id="KW-0679">Respiratory chain</keyword>
<evidence type="ECO:0000259" key="16">
    <source>
        <dbReference type="PROSITE" id="PS51003"/>
    </source>
</evidence>
<comment type="subcellular location">
    <subcellularLocation>
        <location evidence="1">Mitochondrion inner membrane</location>
        <topology evidence="1">Multi-pass membrane protein</topology>
    </subcellularLocation>
</comment>
<dbReference type="Proteomes" id="UP000078541">
    <property type="component" value="Unassembled WGS sequence"/>
</dbReference>
<evidence type="ECO:0000313" key="18">
    <source>
        <dbReference type="Proteomes" id="UP000078541"/>
    </source>
</evidence>
<keyword evidence="18" id="KW-1185">Reference proteome</keyword>
<keyword evidence="4" id="KW-0813">Transport</keyword>
<dbReference type="AlphaFoldDB" id="A0A151JTP7"/>
<dbReference type="GO" id="GO:0022900">
    <property type="term" value="P:electron transport chain"/>
    <property type="evidence" value="ECO:0007669"/>
    <property type="project" value="UniProtKB-UniRule"/>
</dbReference>
<gene>
    <name evidence="17" type="ORF">ALC56_11647</name>
</gene>
<evidence type="ECO:0000256" key="7">
    <source>
        <dbReference type="ARBA" id="ARBA00022692"/>
    </source>
</evidence>
<evidence type="ECO:0000256" key="9">
    <source>
        <dbReference type="ARBA" id="ARBA00022792"/>
    </source>
</evidence>
<keyword evidence="9" id="KW-0999">Mitochondrion inner membrane</keyword>
<evidence type="ECO:0000256" key="13">
    <source>
        <dbReference type="ARBA" id="ARBA00023128"/>
    </source>
</evidence>
<dbReference type="GO" id="GO:0005743">
    <property type="term" value="C:mitochondrial inner membrane"/>
    <property type="evidence" value="ECO:0007669"/>
    <property type="project" value="UniProtKB-SubCell"/>
</dbReference>
<evidence type="ECO:0000256" key="3">
    <source>
        <dbReference type="ARBA" id="ARBA00013531"/>
    </source>
</evidence>
<sequence>MSLTDRSNVFLRSNISYMNLIIGFTITTFLFLIIIIQYPYIFRDPDNFTLANPLVTPTHIQPE</sequence>
<evidence type="ECO:0000256" key="5">
    <source>
        <dbReference type="ARBA" id="ARBA00022617"/>
    </source>
</evidence>
<keyword evidence="14 15" id="KW-0472">Membrane</keyword>